<proteinExistence type="predicted"/>
<evidence type="ECO:0000313" key="3">
    <source>
        <dbReference type="Proteomes" id="UP000245618"/>
    </source>
</evidence>
<dbReference type="EMBL" id="QCZH01000037">
    <property type="protein sequence ID" value="PWA05317.1"/>
    <property type="molecule type" value="Genomic_DNA"/>
</dbReference>
<accession>A0A2U1JJK3</accession>
<keyword evidence="3" id="KW-1185">Reference proteome</keyword>
<dbReference type="RefSeq" id="WP_116764796.1">
    <property type="nucleotide sequence ID" value="NZ_QCZH01000037.1"/>
</dbReference>
<reference evidence="2 3" key="1">
    <citation type="submission" date="2018-04" db="EMBL/GenBank/DDBJ databases">
        <title>Flavobacterium sp. nov., isolated from glacier ice.</title>
        <authorList>
            <person name="Liu Q."/>
            <person name="Xin Y.-H."/>
        </authorList>
    </citation>
    <scope>NUCLEOTIDE SEQUENCE [LARGE SCALE GENOMIC DNA]</scope>
    <source>
        <strain evidence="2 3">LB2P30</strain>
    </source>
</reference>
<protein>
    <submittedName>
        <fullName evidence="2">Uncharacterized protein</fullName>
    </submittedName>
</protein>
<feature type="chain" id="PRO_5015719812" evidence="1">
    <location>
        <begin position="21"/>
        <end position="127"/>
    </location>
</feature>
<comment type="caution">
    <text evidence="2">The sequence shown here is derived from an EMBL/GenBank/DDBJ whole genome shotgun (WGS) entry which is preliminary data.</text>
</comment>
<keyword evidence="1" id="KW-0732">Signal</keyword>
<organism evidence="2 3">
    <name type="scientific">Flavobacterium laiguense</name>
    <dbReference type="NCBI Taxonomy" id="2169409"/>
    <lineage>
        <taxon>Bacteria</taxon>
        <taxon>Pseudomonadati</taxon>
        <taxon>Bacteroidota</taxon>
        <taxon>Flavobacteriia</taxon>
        <taxon>Flavobacteriales</taxon>
        <taxon>Flavobacteriaceae</taxon>
        <taxon>Flavobacterium</taxon>
    </lineage>
</organism>
<name>A0A2U1JJK3_9FLAO</name>
<dbReference type="Proteomes" id="UP000245618">
    <property type="component" value="Unassembled WGS sequence"/>
</dbReference>
<evidence type="ECO:0000256" key="1">
    <source>
        <dbReference type="SAM" id="SignalP"/>
    </source>
</evidence>
<gene>
    <name evidence="2" type="ORF">DB891_17105</name>
</gene>
<sequence>MNLSKLLLFVAFLTTTIAFSQERYLEVNKVKIKNPDGTTSTENHEVAFLFNKKEKTCSVRIDYKTPQIFTIVSEKKDPKTTVKTYELKHKDGREVTVNIKNNHITFFNHKTGKKYESYIDYSRIEGK</sequence>
<evidence type="ECO:0000313" key="2">
    <source>
        <dbReference type="EMBL" id="PWA05317.1"/>
    </source>
</evidence>
<feature type="signal peptide" evidence="1">
    <location>
        <begin position="1"/>
        <end position="20"/>
    </location>
</feature>
<dbReference type="OrthoDB" id="1356712at2"/>
<dbReference type="AlphaFoldDB" id="A0A2U1JJK3"/>